<sequence>MEKQKICIVGGGLTGLITAITLSKLNLKIDLITGNINQYTKSNRTIAISQNNYDFLKKLKIFKFSKKEFWPCSKMKLYTEAKKKEFTEIFGLNRDKKQKKQILYMMENSIIAKYLIRNIKKKNIISLKTHKKISEIAP</sequence>
<dbReference type="AlphaFoldDB" id="A0A383EEI5"/>
<evidence type="ECO:0008006" key="2">
    <source>
        <dbReference type="Google" id="ProtNLM"/>
    </source>
</evidence>
<organism evidence="1">
    <name type="scientific">marine metagenome</name>
    <dbReference type="NCBI Taxonomy" id="408172"/>
    <lineage>
        <taxon>unclassified sequences</taxon>
        <taxon>metagenomes</taxon>
        <taxon>ecological metagenomes</taxon>
    </lineage>
</organism>
<dbReference type="EMBL" id="UINC01225184">
    <property type="protein sequence ID" value="SVE55141.1"/>
    <property type="molecule type" value="Genomic_DNA"/>
</dbReference>
<protein>
    <recommendedName>
        <fullName evidence="2">FAD-binding domain-containing protein</fullName>
    </recommendedName>
</protein>
<dbReference type="InterPro" id="IPR036188">
    <property type="entry name" value="FAD/NAD-bd_sf"/>
</dbReference>
<dbReference type="SUPFAM" id="SSF51905">
    <property type="entry name" value="FAD/NAD(P)-binding domain"/>
    <property type="match status" value="1"/>
</dbReference>
<proteinExistence type="predicted"/>
<feature type="non-terminal residue" evidence="1">
    <location>
        <position position="138"/>
    </location>
</feature>
<reference evidence="1" key="1">
    <citation type="submission" date="2018-05" db="EMBL/GenBank/DDBJ databases">
        <authorList>
            <person name="Lanie J.A."/>
            <person name="Ng W.-L."/>
            <person name="Kazmierczak K.M."/>
            <person name="Andrzejewski T.M."/>
            <person name="Davidsen T.M."/>
            <person name="Wayne K.J."/>
            <person name="Tettelin H."/>
            <person name="Glass J.I."/>
            <person name="Rusch D."/>
            <person name="Podicherti R."/>
            <person name="Tsui H.-C.T."/>
            <person name="Winkler M.E."/>
        </authorList>
    </citation>
    <scope>NUCLEOTIDE SEQUENCE</scope>
</reference>
<name>A0A383EEI5_9ZZZZ</name>
<dbReference type="Gene3D" id="3.50.50.60">
    <property type="entry name" value="FAD/NAD(P)-binding domain"/>
    <property type="match status" value="1"/>
</dbReference>
<gene>
    <name evidence="1" type="ORF">METZ01_LOCUS507995</name>
</gene>
<evidence type="ECO:0000313" key="1">
    <source>
        <dbReference type="EMBL" id="SVE55141.1"/>
    </source>
</evidence>
<accession>A0A383EEI5</accession>